<evidence type="ECO:0000256" key="14">
    <source>
        <dbReference type="ARBA" id="ARBA00023136"/>
    </source>
</evidence>
<comment type="similarity">
    <text evidence="3">Belongs to the hemerythrin family.</text>
</comment>
<dbReference type="NCBIfam" id="TIGR02481">
    <property type="entry name" value="hemeryth_dom"/>
    <property type="match status" value="1"/>
</dbReference>
<comment type="caution">
    <text evidence="17">The sequence shown here is derived from an EMBL/GenBank/DDBJ whole genome shotgun (WGS) entry which is preliminary data.</text>
</comment>
<dbReference type="InterPro" id="IPR036890">
    <property type="entry name" value="HATPase_C_sf"/>
</dbReference>
<proteinExistence type="inferred from homology"/>
<dbReference type="GO" id="GO:0000155">
    <property type="term" value="F:phosphorelay sensor kinase activity"/>
    <property type="evidence" value="ECO:0007669"/>
    <property type="project" value="InterPro"/>
</dbReference>
<dbReference type="PROSITE" id="PS00550">
    <property type="entry name" value="HEMERYTHRINS"/>
    <property type="match status" value="1"/>
</dbReference>
<keyword evidence="7" id="KW-0808">Transferase</keyword>
<dbReference type="SUPFAM" id="SSF55874">
    <property type="entry name" value="ATPase domain of HSP90 chaperone/DNA topoisomerase II/histidine kinase"/>
    <property type="match status" value="1"/>
</dbReference>
<dbReference type="Gene3D" id="1.10.287.130">
    <property type="match status" value="1"/>
</dbReference>
<dbReference type="PROSITE" id="PS50109">
    <property type="entry name" value="HIS_KIN"/>
    <property type="match status" value="1"/>
</dbReference>
<dbReference type="InterPro" id="IPR036097">
    <property type="entry name" value="HisK_dim/P_sf"/>
</dbReference>
<feature type="transmembrane region" description="Helical" evidence="15">
    <location>
        <begin position="191"/>
        <end position="212"/>
    </location>
</feature>
<sequence length="609" mass="67232">MRSSAVEGALIINTSLRTLALVGVMVSAALCGAGTWAWGLYQASLEEQGVWLLRLAQSQARLIESVSQFDTEHAKHGHPQGAWGATLSQIQSAHIDYSAFGKTGEIVVAQRAGDQIVFLLNKRFADQNIREPISFESGVSEPIRNALMGLSGTMIGADYRKVDVLAAYEPLKGLNAGVVAKIDLTEVRAPFIKFTVLGGLSTLIIALIGALLTKFISTPLVNALNAAVEEAKQASRAKSEFLASMSHELRTPLNAILGFAQLLKLDPNEKLSPRHVEYANSIILGGEHLLELINDVLDLARIEADSMKLSMVHIYPDDVIDQCIKMIEPVAKSRRITIVNNVTSRPRSSIRADALRLKQVLINLINNAVKYNIDGGEVVLDCQETEDGYLRISVSDQGIGIAPKDHKAVFNVFHRLNNDPMKTTEGTGIGLTVSKHMVEQMGGRIDFESELERGSAFWVDLPLESKFGVLVWDDNLSIGIDAIDDDHKALILLLDNLTDQALMKGNVDEALTELIEHTLAHFKREEVVMEVCAYPYLQYHRDVHRKLTQDVGQFAARWRVHRDTQITLELLSFLRDWLVNHITKDDAALAPYVKGKKVEIDLALTTDIS</sequence>
<feature type="transmembrane region" description="Helical" evidence="15">
    <location>
        <begin position="20"/>
        <end position="41"/>
    </location>
</feature>
<dbReference type="InterPro" id="IPR035938">
    <property type="entry name" value="Hemerythrin-like_sf"/>
</dbReference>
<dbReference type="OrthoDB" id="9809766at2"/>
<dbReference type="PANTHER" id="PTHR43047">
    <property type="entry name" value="TWO-COMPONENT HISTIDINE PROTEIN KINASE"/>
    <property type="match status" value="1"/>
</dbReference>
<evidence type="ECO:0000256" key="10">
    <source>
        <dbReference type="ARBA" id="ARBA00022777"/>
    </source>
</evidence>
<keyword evidence="8" id="KW-0479">Metal-binding</keyword>
<dbReference type="FunFam" id="3.30.565.10:FF:000023">
    <property type="entry name" value="PAS domain-containing sensor histidine kinase"/>
    <property type="match status" value="1"/>
</dbReference>
<dbReference type="CDD" id="cd00082">
    <property type="entry name" value="HisKA"/>
    <property type="match status" value="1"/>
</dbReference>
<accession>A0A1E5Q9K3</accession>
<dbReference type="InterPro" id="IPR003594">
    <property type="entry name" value="HATPase_dom"/>
</dbReference>
<keyword evidence="12" id="KW-0408">Iron</keyword>
<dbReference type="InterPro" id="IPR003661">
    <property type="entry name" value="HisK_dim/P_dom"/>
</dbReference>
<evidence type="ECO:0000256" key="12">
    <source>
        <dbReference type="ARBA" id="ARBA00023004"/>
    </source>
</evidence>
<dbReference type="AlphaFoldDB" id="A0A1E5Q9K3"/>
<evidence type="ECO:0000256" key="9">
    <source>
        <dbReference type="ARBA" id="ARBA00022741"/>
    </source>
</evidence>
<dbReference type="CDD" id="cd12107">
    <property type="entry name" value="Hemerythrin"/>
    <property type="match status" value="1"/>
</dbReference>
<keyword evidence="11" id="KW-0067">ATP-binding</keyword>
<dbReference type="GO" id="GO:0009927">
    <property type="term" value="F:histidine phosphotransfer kinase activity"/>
    <property type="evidence" value="ECO:0007669"/>
    <property type="project" value="TreeGrafter"/>
</dbReference>
<keyword evidence="10" id="KW-0418">Kinase</keyword>
<dbReference type="InterPro" id="IPR012312">
    <property type="entry name" value="Hemerythrin-like"/>
</dbReference>
<dbReference type="Pfam" id="PF01814">
    <property type="entry name" value="Hemerythrin"/>
    <property type="match status" value="1"/>
</dbReference>
<reference evidence="18" key="1">
    <citation type="submission" date="2016-07" db="EMBL/GenBank/DDBJ databases">
        <authorList>
            <person name="Florea S."/>
            <person name="Webb J.S."/>
            <person name="Jaromczyk J."/>
            <person name="Schardl C.L."/>
        </authorList>
    </citation>
    <scope>NUCLEOTIDE SEQUENCE [LARGE SCALE GENOMIC DNA]</scope>
    <source>
        <strain evidence="18">MV-1</strain>
    </source>
</reference>
<dbReference type="EMBL" id="MCGG01000015">
    <property type="protein sequence ID" value="OEJ68287.1"/>
    <property type="molecule type" value="Genomic_DNA"/>
</dbReference>
<evidence type="ECO:0000256" key="5">
    <source>
        <dbReference type="ARBA" id="ARBA00022475"/>
    </source>
</evidence>
<dbReference type="EC" id="2.7.13.3" evidence="4"/>
<dbReference type="Proteomes" id="UP000095347">
    <property type="component" value="Unassembled WGS sequence"/>
</dbReference>
<dbReference type="PRINTS" id="PR00344">
    <property type="entry name" value="BCTRLSENSOR"/>
</dbReference>
<dbReference type="InterPro" id="IPR004358">
    <property type="entry name" value="Sig_transdc_His_kin-like_C"/>
</dbReference>
<evidence type="ECO:0000256" key="11">
    <source>
        <dbReference type="ARBA" id="ARBA00022840"/>
    </source>
</evidence>
<dbReference type="Gene3D" id="3.30.565.10">
    <property type="entry name" value="Histidine kinase-like ATPase, C-terminal domain"/>
    <property type="match status" value="1"/>
</dbReference>
<gene>
    <name evidence="17" type="ORF">BEN30_06675</name>
</gene>
<feature type="domain" description="Histidine kinase" evidence="16">
    <location>
        <begin position="244"/>
        <end position="465"/>
    </location>
</feature>
<name>A0A1E5Q9K3_9PROT</name>
<dbReference type="Pfam" id="PF00512">
    <property type="entry name" value="HisKA"/>
    <property type="match status" value="1"/>
</dbReference>
<dbReference type="InterPro" id="IPR012827">
    <property type="entry name" value="Hemerythrin_metal-bd"/>
</dbReference>
<evidence type="ECO:0000256" key="8">
    <source>
        <dbReference type="ARBA" id="ARBA00022723"/>
    </source>
</evidence>
<dbReference type="InterPro" id="IPR005467">
    <property type="entry name" value="His_kinase_dom"/>
</dbReference>
<comment type="catalytic activity">
    <reaction evidence="1">
        <text>ATP + protein L-histidine = ADP + protein N-phospho-L-histidine.</text>
        <dbReference type="EC" id="2.7.13.3"/>
    </reaction>
</comment>
<dbReference type="SMART" id="SM00387">
    <property type="entry name" value="HATPase_c"/>
    <property type="match status" value="1"/>
</dbReference>
<evidence type="ECO:0000256" key="6">
    <source>
        <dbReference type="ARBA" id="ARBA00022553"/>
    </source>
</evidence>
<evidence type="ECO:0000256" key="7">
    <source>
        <dbReference type="ARBA" id="ARBA00022679"/>
    </source>
</evidence>
<comment type="subcellular location">
    <subcellularLocation>
        <location evidence="2">Cell membrane</location>
    </subcellularLocation>
</comment>
<evidence type="ECO:0000256" key="1">
    <source>
        <dbReference type="ARBA" id="ARBA00000085"/>
    </source>
</evidence>
<evidence type="ECO:0000256" key="3">
    <source>
        <dbReference type="ARBA" id="ARBA00010587"/>
    </source>
</evidence>
<evidence type="ECO:0000256" key="4">
    <source>
        <dbReference type="ARBA" id="ARBA00012438"/>
    </source>
</evidence>
<evidence type="ECO:0000256" key="2">
    <source>
        <dbReference type="ARBA" id="ARBA00004236"/>
    </source>
</evidence>
<keyword evidence="5" id="KW-1003">Cell membrane</keyword>
<evidence type="ECO:0000256" key="13">
    <source>
        <dbReference type="ARBA" id="ARBA00023012"/>
    </source>
</evidence>
<dbReference type="Gene3D" id="1.20.120.50">
    <property type="entry name" value="Hemerythrin-like"/>
    <property type="match status" value="1"/>
</dbReference>
<keyword evidence="15" id="KW-0812">Transmembrane</keyword>
<keyword evidence="6" id="KW-0597">Phosphoprotein</keyword>
<dbReference type="InterPro" id="IPR016131">
    <property type="entry name" value="Haemerythrin_Fe_BS"/>
</dbReference>
<dbReference type="SMART" id="SM00388">
    <property type="entry name" value="HisKA"/>
    <property type="match status" value="1"/>
</dbReference>
<keyword evidence="13" id="KW-0902">Two-component regulatory system</keyword>
<dbReference type="GO" id="GO:0005886">
    <property type="term" value="C:plasma membrane"/>
    <property type="evidence" value="ECO:0007669"/>
    <property type="project" value="UniProtKB-SubCell"/>
</dbReference>
<organism evidence="17 18">
    <name type="scientific">Magnetovibrio blakemorei</name>
    <dbReference type="NCBI Taxonomy" id="28181"/>
    <lineage>
        <taxon>Bacteria</taxon>
        <taxon>Pseudomonadati</taxon>
        <taxon>Pseudomonadota</taxon>
        <taxon>Alphaproteobacteria</taxon>
        <taxon>Rhodospirillales</taxon>
        <taxon>Magnetovibrionaceae</taxon>
        <taxon>Magnetovibrio</taxon>
    </lineage>
</organism>
<dbReference type="PANTHER" id="PTHR43047:SF63">
    <property type="entry name" value="HISTIDINE KINASE"/>
    <property type="match status" value="1"/>
</dbReference>
<keyword evidence="15" id="KW-1133">Transmembrane helix</keyword>
<dbReference type="NCBIfam" id="NF033749">
    <property type="entry name" value="bact_hemeryth"/>
    <property type="match status" value="1"/>
</dbReference>
<dbReference type="SUPFAM" id="SSF47384">
    <property type="entry name" value="Homodimeric domain of signal transducing histidine kinase"/>
    <property type="match status" value="1"/>
</dbReference>
<evidence type="ECO:0000313" key="18">
    <source>
        <dbReference type="Proteomes" id="UP000095347"/>
    </source>
</evidence>
<evidence type="ECO:0000256" key="15">
    <source>
        <dbReference type="SAM" id="Phobius"/>
    </source>
</evidence>
<dbReference type="STRING" id="28181.BEN30_06675"/>
<dbReference type="GO" id="GO:0046872">
    <property type="term" value="F:metal ion binding"/>
    <property type="evidence" value="ECO:0007669"/>
    <property type="project" value="UniProtKB-KW"/>
</dbReference>
<keyword evidence="18" id="KW-1185">Reference proteome</keyword>
<keyword evidence="9" id="KW-0547">Nucleotide-binding</keyword>
<evidence type="ECO:0000313" key="17">
    <source>
        <dbReference type="EMBL" id="OEJ68287.1"/>
    </source>
</evidence>
<evidence type="ECO:0000259" key="16">
    <source>
        <dbReference type="PROSITE" id="PS50109"/>
    </source>
</evidence>
<dbReference type="Pfam" id="PF02518">
    <property type="entry name" value="HATPase_c"/>
    <property type="match status" value="1"/>
</dbReference>
<keyword evidence="14 15" id="KW-0472">Membrane</keyword>
<dbReference type="SUPFAM" id="SSF47188">
    <property type="entry name" value="Hemerythrin-like"/>
    <property type="match status" value="1"/>
</dbReference>
<protein>
    <recommendedName>
        <fullName evidence="4">histidine kinase</fullName>
        <ecNumber evidence="4">2.7.13.3</ecNumber>
    </recommendedName>
</protein>
<dbReference type="GO" id="GO:0005524">
    <property type="term" value="F:ATP binding"/>
    <property type="evidence" value="ECO:0007669"/>
    <property type="project" value="UniProtKB-KW"/>
</dbReference>